<name>A0ACC2P2E8_9HYME</name>
<gene>
    <name evidence="1" type="ORF">QAD02_013023</name>
</gene>
<proteinExistence type="predicted"/>
<dbReference type="EMBL" id="CM056742">
    <property type="protein sequence ID" value="KAJ8677236.1"/>
    <property type="molecule type" value="Genomic_DNA"/>
</dbReference>
<accession>A0ACC2P2E8</accession>
<sequence>MFLFGVDQKGKINDCIKEFLDSNINDRERNLVDLRSKAKLVIEKSQDNHKMHADEKRKEAHEYPEGDYVMIRNFESSPGFSQKLLPCFKGPYEIARILRNNRYIVKDIEGFQISNRKYEGVWEAKNMKLWSKKQNSN</sequence>
<reference evidence="1" key="1">
    <citation type="submission" date="2023-04" db="EMBL/GenBank/DDBJ databases">
        <title>A chromosome-level genome assembly of the parasitoid wasp Eretmocerus hayati.</title>
        <authorList>
            <person name="Zhong Y."/>
            <person name="Liu S."/>
            <person name="Liu Y."/>
        </authorList>
    </citation>
    <scope>NUCLEOTIDE SEQUENCE</scope>
    <source>
        <strain evidence="1">ZJU_SS_LIU_2023</strain>
    </source>
</reference>
<evidence type="ECO:0000313" key="1">
    <source>
        <dbReference type="EMBL" id="KAJ8677236.1"/>
    </source>
</evidence>
<organism evidence="1 2">
    <name type="scientific">Eretmocerus hayati</name>
    <dbReference type="NCBI Taxonomy" id="131215"/>
    <lineage>
        <taxon>Eukaryota</taxon>
        <taxon>Metazoa</taxon>
        <taxon>Ecdysozoa</taxon>
        <taxon>Arthropoda</taxon>
        <taxon>Hexapoda</taxon>
        <taxon>Insecta</taxon>
        <taxon>Pterygota</taxon>
        <taxon>Neoptera</taxon>
        <taxon>Endopterygota</taxon>
        <taxon>Hymenoptera</taxon>
        <taxon>Apocrita</taxon>
        <taxon>Proctotrupomorpha</taxon>
        <taxon>Chalcidoidea</taxon>
        <taxon>Aphelinidae</taxon>
        <taxon>Aphelininae</taxon>
        <taxon>Eretmocerus</taxon>
    </lineage>
</organism>
<evidence type="ECO:0000313" key="2">
    <source>
        <dbReference type="Proteomes" id="UP001239111"/>
    </source>
</evidence>
<keyword evidence="2" id="KW-1185">Reference proteome</keyword>
<dbReference type="Proteomes" id="UP001239111">
    <property type="component" value="Chromosome 2"/>
</dbReference>
<comment type="caution">
    <text evidence="1">The sequence shown here is derived from an EMBL/GenBank/DDBJ whole genome shotgun (WGS) entry which is preliminary data.</text>
</comment>
<protein>
    <submittedName>
        <fullName evidence="1">Uncharacterized protein</fullName>
    </submittedName>
</protein>